<evidence type="ECO:0008006" key="3">
    <source>
        <dbReference type="Google" id="ProtNLM"/>
    </source>
</evidence>
<dbReference type="KEGG" id="msil:METEAL_37850"/>
<keyword evidence="2" id="KW-1185">Reference proteome</keyword>
<accession>A0AA48GZB3</accession>
<protein>
    <recommendedName>
        <fullName evidence="3">PD-(D/E)XK nuclease family transposase</fullName>
    </recommendedName>
</protein>
<dbReference type="Proteomes" id="UP001238179">
    <property type="component" value="Chromosome"/>
</dbReference>
<organism evidence="1 2">
    <name type="scientific">Mesoterricola silvestris</name>
    <dbReference type="NCBI Taxonomy" id="2927979"/>
    <lineage>
        <taxon>Bacteria</taxon>
        <taxon>Pseudomonadati</taxon>
        <taxon>Acidobacteriota</taxon>
        <taxon>Holophagae</taxon>
        <taxon>Holophagales</taxon>
        <taxon>Holophagaceae</taxon>
        <taxon>Mesoterricola</taxon>
    </lineage>
</organism>
<reference evidence="2" key="1">
    <citation type="journal article" date="2023" name="Int. J. Syst. Evol. Microbiol.">
        <title>Mesoterricola silvestris gen. nov., sp. nov., Mesoterricola sediminis sp. nov., Geothrix oryzae sp. nov., Geothrix edaphica sp. nov., Geothrix rubra sp. nov., and Geothrix limicola sp. nov., six novel members of Acidobacteriota isolated from soils.</title>
        <authorList>
            <person name="Itoh H."/>
            <person name="Sugisawa Y."/>
            <person name="Mise K."/>
            <person name="Xu Z."/>
            <person name="Kuniyasu M."/>
            <person name="Ushijima N."/>
            <person name="Kawano K."/>
            <person name="Kobayashi E."/>
            <person name="Shiratori Y."/>
            <person name="Masuda Y."/>
            <person name="Senoo K."/>
        </authorList>
    </citation>
    <scope>NUCLEOTIDE SEQUENCE [LARGE SCALE GENOMIC DNA]</scope>
    <source>
        <strain evidence="2">W79</strain>
    </source>
</reference>
<evidence type="ECO:0000313" key="1">
    <source>
        <dbReference type="EMBL" id="BDU74611.1"/>
    </source>
</evidence>
<dbReference type="AlphaFoldDB" id="A0AA48GZB3"/>
<evidence type="ECO:0000313" key="2">
    <source>
        <dbReference type="Proteomes" id="UP001238179"/>
    </source>
</evidence>
<name>A0AA48GZB3_9BACT</name>
<gene>
    <name evidence="1" type="ORF">METEAL_37850</name>
</gene>
<proteinExistence type="predicted"/>
<sequence length="324" mass="37382">MSVANPIYDVVFKFLLDDERIARMLLSALLGREVVELSFVPTETREPVARPDGTSLLVLRMDFAAKVLMEDGSRKLVLIEIQKARDTSDIQRFRRYLGTSYADPRNSYRDAQGVELPLPILTIYFLGEGLKGLDLPVLRVDRRCWDPATGDEVRIADPFVEALTHDSVIIQMNRLKDRRRTDLERLLEVFDQGVASHTDPHFLDILEVNFPERYRDVLRRLKLAYSEPGLRVKMDLEDEILHAFQERAREAADLRIGLSSRDRVISDQGKALADKDRVIEDKDRVIEGKDRLIEDKDKALGDKDRLLEDKDRTIVELLRRLETT</sequence>
<dbReference type="EMBL" id="AP027080">
    <property type="protein sequence ID" value="BDU74611.1"/>
    <property type="molecule type" value="Genomic_DNA"/>
</dbReference>
<dbReference type="RefSeq" id="WP_316413286.1">
    <property type="nucleotide sequence ID" value="NZ_AP027080.1"/>
</dbReference>